<dbReference type="KEGG" id="pter:C2L65_18315"/>
<evidence type="ECO:0000256" key="1">
    <source>
        <dbReference type="ARBA" id="ARBA00022723"/>
    </source>
</evidence>
<dbReference type="InterPro" id="IPR013149">
    <property type="entry name" value="ADH-like_C"/>
</dbReference>
<feature type="domain" description="Enoyl reductase (ER)" evidence="5">
    <location>
        <begin position="19"/>
        <end position="347"/>
    </location>
</feature>
<protein>
    <submittedName>
        <fullName evidence="6">Dehydrogenase</fullName>
    </submittedName>
</protein>
<dbReference type="Proteomes" id="UP000243502">
    <property type="component" value="Chromosome 2"/>
</dbReference>
<dbReference type="Gene3D" id="3.90.180.10">
    <property type="entry name" value="Medium-chain alcohol dehydrogenases, catalytic domain"/>
    <property type="match status" value="1"/>
</dbReference>
<evidence type="ECO:0000256" key="3">
    <source>
        <dbReference type="ARBA" id="ARBA00023002"/>
    </source>
</evidence>
<dbReference type="Pfam" id="PF08240">
    <property type="entry name" value="ADH_N"/>
    <property type="match status" value="1"/>
</dbReference>
<dbReference type="AlphaFoldDB" id="A0A2I8EQ94"/>
<keyword evidence="2 4" id="KW-0862">Zinc</keyword>
<comment type="cofactor">
    <cofactor evidence="4">
        <name>Zn(2+)</name>
        <dbReference type="ChEBI" id="CHEBI:29105"/>
    </cofactor>
</comment>
<dbReference type="InterPro" id="IPR002328">
    <property type="entry name" value="ADH_Zn_CS"/>
</dbReference>
<dbReference type="PROSITE" id="PS00059">
    <property type="entry name" value="ADH_ZINC"/>
    <property type="match status" value="1"/>
</dbReference>
<evidence type="ECO:0000256" key="4">
    <source>
        <dbReference type="RuleBase" id="RU361277"/>
    </source>
</evidence>
<evidence type="ECO:0000256" key="2">
    <source>
        <dbReference type="ARBA" id="ARBA00022833"/>
    </source>
</evidence>
<reference evidence="6 7" key="1">
    <citation type="submission" date="2018-01" db="EMBL/GenBank/DDBJ databases">
        <title>Species boundaries and ecological features among Paraburkholderia terrae DSMZ17804T, P. hospita DSMZ17164T and P. caribensis DSMZ13236T.</title>
        <authorList>
            <person name="Pratama A.A."/>
        </authorList>
    </citation>
    <scope>NUCLEOTIDE SEQUENCE [LARGE SCALE GENOMIC DNA]</scope>
    <source>
        <strain evidence="6 7">DSM 17804</strain>
    </source>
</reference>
<dbReference type="InterPro" id="IPR020843">
    <property type="entry name" value="ER"/>
</dbReference>
<comment type="similarity">
    <text evidence="4">Belongs to the zinc-containing alcohol dehydrogenase family.</text>
</comment>
<dbReference type="SMART" id="SM00829">
    <property type="entry name" value="PKS_ER"/>
    <property type="match status" value="1"/>
</dbReference>
<accession>A0A2I8EQ94</accession>
<dbReference type="InterPro" id="IPR011032">
    <property type="entry name" value="GroES-like_sf"/>
</dbReference>
<keyword evidence="3" id="KW-0560">Oxidoreductase</keyword>
<dbReference type="PANTHER" id="PTHR43401">
    <property type="entry name" value="L-THREONINE 3-DEHYDROGENASE"/>
    <property type="match status" value="1"/>
</dbReference>
<gene>
    <name evidence="6" type="ORF">C2L65_18315</name>
</gene>
<dbReference type="GO" id="GO:0008270">
    <property type="term" value="F:zinc ion binding"/>
    <property type="evidence" value="ECO:0007669"/>
    <property type="project" value="InterPro"/>
</dbReference>
<dbReference type="InterPro" id="IPR036291">
    <property type="entry name" value="NAD(P)-bd_dom_sf"/>
</dbReference>
<dbReference type="InterPro" id="IPR013154">
    <property type="entry name" value="ADH-like_N"/>
</dbReference>
<evidence type="ECO:0000313" key="6">
    <source>
        <dbReference type="EMBL" id="AUT61669.1"/>
    </source>
</evidence>
<dbReference type="SUPFAM" id="SSF50129">
    <property type="entry name" value="GroES-like"/>
    <property type="match status" value="1"/>
</dbReference>
<keyword evidence="1 4" id="KW-0479">Metal-binding</keyword>
<name>A0A2I8EQ94_9BURK</name>
<sequence>MGQVVPAFQCQGEVMKAAVLVAPMQFELRDVPVPECGASDVLIKVERCGICGTDLHIYHGNYSSDRLPLIPGHEFSGTIAEVGSAVKGLKVGQAVTADINLGCRSCFYCRKNEILNCTQMVQLGIHVNGGMAEYVRVPAYAVVPLPAAMPVEEGAMVEPLSCIVRAFRKGHLRLAESVLVIGAGPIGQMHMQLAVRAGAAPVIVVEPNEQRARLAKELGADMVVTDPAQLEATVRGATNGRGVDVAIESVGSTELYEKAFTLIRPGGRVIAFGLAKPGHTFRISALDFVLREQGVQGSVAGMGDDMHEAATLLGYRRVNVAPFLTTIYRLDDVQAAFKRLAEDRNVLKIQLQVA</sequence>
<dbReference type="GO" id="GO:0016616">
    <property type="term" value="F:oxidoreductase activity, acting on the CH-OH group of donors, NAD or NADP as acceptor"/>
    <property type="evidence" value="ECO:0007669"/>
    <property type="project" value="UniProtKB-ARBA"/>
</dbReference>
<dbReference type="SUPFAM" id="SSF51735">
    <property type="entry name" value="NAD(P)-binding Rossmann-fold domains"/>
    <property type="match status" value="1"/>
</dbReference>
<dbReference type="EMBL" id="CP026112">
    <property type="protein sequence ID" value="AUT61669.1"/>
    <property type="molecule type" value="Genomic_DNA"/>
</dbReference>
<proteinExistence type="inferred from homology"/>
<evidence type="ECO:0000259" key="5">
    <source>
        <dbReference type="SMART" id="SM00829"/>
    </source>
</evidence>
<dbReference type="OrthoDB" id="5484143at2"/>
<organism evidence="6 7">
    <name type="scientific">Paraburkholderia terrae</name>
    <dbReference type="NCBI Taxonomy" id="311230"/>
    <lineage>
        <taxon>Bacteria</taxon>
        <taxon>Pseudomonadati</taxon>
        <taxon>Pseudomonadota</taxon>
        <taxon>Betaproteobacteria</taxon>
        <taxon>Burkholderiales</taxon>
        <taxon>Burkholderiaceae</taxon>
        <taxon>Paraburkholderia</taxon>
    </lineage>
</organism>
<dbReference type="Gene3D" id="3.40.50.720">
    <property type="entry name" value="NAD(P)-binding Rossmann-like Domain"/>
    <property type="match status" value="1"/>
</dbReference>
<dbReference type="PANTHER" id="PTHR43401:SF2">
    <property type="entry name" value="L-THREONINE 3-DEHYDROGENASE"/>
    <property type="match status" value="1"/>
</dbReference>
<evidence type="ECO:0000313" key="7">
    <source>
        <dbReference type="Proteomes" id="UP000243502"/>
    </source>
</evidence>
<dbReference type="Pfam" id="PF00107">
    <property type="entry name" value="ADH_zinc_N"/>
    <property type="match status" value="1"/>
</dbReference>
<dbReference type="InterPro" id="IPR050129">
    <property type="entry name" value="Zn_alcohol_dh"/>
</dbReference>